<dbReference type="GO" id="GO:0003676">
    <property type="term" value="F:nucleic acid binding"/>
    <property type="evidence" value="ECO:0007669"/>
    <property type="project" value="InterPro"/>
</dbReference>
<sequence length="563" mass="62695">MINALEPTHSIAIDSDSDFFAPVSADAIDGLLAKYNADLANIRLVEDFMNGGAGGVVHYFAEGSKNHSGSSHHYYSTTFRADWAVEALKSAYWSRAIAITDVMDYMPQKRRDEWRASIDKPMGVKKHLSAFDKSVRDKNGEPTEVDEWEIPPIPDFTEDTVRATLTQLLLSREKFFAERVDGIFRALSGFHVTNSPAGFGKRMILNRVYTVHSKGFWSQNSSMAGYINDLRSVIAKFMGRDEPAWYITSQTIDRIPKDGQWNILDGGAIRIRLYQVGTAHLEIHPDMAWRLNAVLASLYPTAIPAQFRTKPKQKAKNVALLQRPLPFAVLRLLSDAKPRSNEKRIQLSLGALTANKFALEEAGRVLQSIGGVDRRLGEYHFDYFPAKVIDEIVMSGCIPDHRSHQYYPTNAELAQRAVEEADITPNDQCAETSAGQGGIATFMPIERTTCIEISPLHCEILRSKGFNTIEADFLEWAKYQTSPVFDKIVINPPFSDGRAVAHVAASMQLIKPGGRLVAIMPSSYINKTFDVAGEWSFTWSAPIDNAFSGTSVSVAILRANRLN</sequence>
<dbReference type="Gene3D" id="3.40.50.150">
    <property type="entry name" value="Vaccinia Virus protein VP39"/>
    <property type="match status" value="1"/>
</dbReference>
<evidence type="ECO:0000313" key="5">
    <source>
        <dbReference type="Proteomes" id="UP000077763"/>
    </source>
</evidence>
<evidence type="ECO:0000256" key="1">
    <source>
        <dbReference type="ARBA" id="ARBA00022603"/>
    </source>
</evidence>
<dbReference type="EMBL" id="LUUH01000074">
    <property type="protein sequence ID" value="OAI00880.1"/>
    <property type="molecule type" value="Genomic_DNA"/>
</dbReference>
<feature type="domain" description="DUF4942" evidence="3">
    <location>
        <begin position="153"/>
        <end position="300"/>
    </location>
</feature>
<dbReference type="InterPro" id="IPR031339">
    <property type="entry name" value="DUF4942"/>
</dbReference>
<evidence type="ECO:0000256" key="2">
    <source>
        <dbReference type="ARBA" id="ARBA00022679"/>
    </source>
</evidence>
<keyword evidence="1" id="KW-0489">Methyltransferase</keyword>
<dbReference type="CDD" id="cd02440">
    <property type="entry name" value="AdoMet_MTases"/>
    <property type="match status" value="1"/>
</dbReference>
<name>A0A177M762_METMH</name>
<dbReference type="InterPro" id="IPR002052">
    <property type="entry name" value="DNA_methylase_N6_adenine_CS"/>
</dbReference>
<dbReference type="Pfam" id="PF13708">
    <property type="entry name" value="DUF4942"/>
    <property type="match status" value="1"/>
</dbReference>
<reference evidence="4 5" key="1">
    <citation type="submission" date="2016-03" db="EMBL/GenBank/DDBJ databases">
        <authorList>
            <person name="Ploux O."/>
        </authorList>
    </citation>
    <scope>NUCLEOTIDE SEQUENCE [LARGE SCALE GENOMIC DNA]</scope>
    <source>
        <strain evidence="4 5">R-45371</strain>
    </source>
</reference>
<proteinExistence type="predicted"/>
<organism evidence="4 5">
    <name type="scientific">Methylomonas methanica</name>
    <dbReference type="NCBI Taxonomy" id="421"/>
    <lineage>
        <taxon>Bacteria</taxon>
        <taxon>Pseudomonadati</taxon>
        <taxon>Pseudomonadota</taxon>
        <taxon>Gammaproteobacteria</taxon>
        <taxon>Methylococcales</taxon>
        <taxon>Methylococcaceae</taxon>
        <taxon>Methylomonas</taxon>
    </lineage>
</organism>
<keyword evidence="2" id="KW-0808">Transferase</keyword>
<evidence type="ECO:0000313" key="4">
    <source>
        <dbReference type="EMBL" id="OAI00880.1"/>
    </source>
</evidence>
<evidence type="ECO:0000259" key="3">
    <source>
        <dbReference type="Pfam" id="PF13708"/>
    </source>
</evidence>
<dbReference type="RefSeq" id="WP_064037715.1">
    <property type="nucleotide sequence ID" value="NZ_LUUH01000074.1"/>
</dbReference>
<protein>
    <recommendedName>
        <fullName evidence="3">DUF4942 domain-containing protein</fullName>
    </recommendedName>
</protein>
<dbReference type="GO" id="GO:0008168">
    <property type="term" value="F:methyltransferase activity"/>
    <property type="evidence" value="ECO:0007669"/>
    <property type="project" value="UniProtKB-KW"/>
</dbReference>
<dbReference type="GO" id="GO:0032259">
    <property type="term" value="P:methylation"/>
    <property type="evidence" value="ECO:0007669"/>
    <property type="project" value="UniProtKB-KW"/>
</dbReference>
<dbReference type="AlphaFoldDB" id="A0A177M762"/>
<accession>A0A177M762</accession>
<gene>
    <name evidence="4" type="ORF">A1353_18900</name>
</gene>
<dbReference type="InterPro" id="IPR029063">
    <property type="entry name" value="SAM-dependent_MTases_sf"/>
</dbReference>
<dbReference type="SUPFAM" id="SSF53335">
    <property type="entry name" value="S-adenosyl-L-methionine-dependent methyltransferases"/>
    <property type="match status" value="1"/>
</dbReference>
<dbReference type="PROSITE" id="PS00092">
    <property type="entry name" value="N6_MTASE"/>
    <property type="match status" value="1"/>
</dbReference>
<comment type="caution">
    <text evidence="4">The sequence shown here is derived from an EMBL/GenBank/DDBJ whole genome shotgun (WGS) entry which is preliminary data.</text>
</comment>
<dbReference type="Proteomes" id="UP000077763">
    <property type="component" value="Unassembled WGS sequence"/>
</dbReference>